<dbReference type="AlphaFoldDB" id="A0A4R5L618"/>
<dbReference type="PANTHER" id="PTHR46637">
    <property type="entry name" value="TIS1421-TRANSPOSASE PROTEIN A"/>
    <property type="match status" value="1"/>
</dbReference>
<dbReference type="InterPro" id="IPR025161">
    <property type="entry name" value="IS402-like_dom"/>
</dbReference>
<dbReference type="EMBL" id="SMOD01000047">
    <property type="protein sequence ID" value="TDG03079.1"/>
    <property type="molecule type" value="Genomic_DNA"/>
</dbReference>
<name>A0A4R5L618_9BURK</name>
<evidence type="ECO:0000313" key="2">
    <source>
        <dbReference type="EMBL" id="TDG03079.1"/>
    </source>
</evidence>
<dbReference type="InterPro" id="IPR052909">
    <property type="entry name" value="Transposase_6_like"/>
</dbReference>
<evidence type="ECO:0000313" key="3">
    <source>
        <dbReference type="Proteomes" id="UP000295606"/>
    </source>
</evidence>
<protein>
    <submittedName>
        <fullName evidence="2">Transposase</fullName>
    </submittedName>
</protein>
<proteinExistence type="predicted"/>
<sequence>MDHQMSSRISPELTDAQWRNIAPMFHEIRVDGRRRGRPAHNPRHVFAGILWVLATGSVWSKLPEQYPDFRTCHRRFKLWFDAGLVHHAMERLHGEEGLALCTAMAARMQPWRGPVGRKPRFPVSSTLRWPLARPFVER</sequence>
<reference evidence="2 3" key="1">
    <citation type="submission" date="2019-03" db="EMBL/GenBank/DDBJ databases">
        <title>Paraburkholderia sp. isolated from native Mimosa gymnas in Guartela State Park, Brazil.</title>
        <authorList>
            <person name="Paulitsch F."/>
            <person name="Hungria M."/>
            <person name="Delamuta J.R.M."/>
            <person name="Ribeiro R.A."/>
            <person name="Dall'Agnol R."/>
            <person name="Silva J.S.B."/>
        </authorList>
    </citation>
    <scope>NUCLEOTIDE SEQUENCE [LARGE SCALE GENOMIC DNA]</scope>
    <source>
        <strain evidence="2 3">CNPSo 3008</strain>
    </source>
</reference>
<dbReference type="Proteomes" id="UP000295606">
    <property type="component" value="Unassembled WGS sequence"/>
</dbReference>
<feature type="domain" description="Insertion element IS402-like" evidence="1">
    <location>
        <begin position="13"/>
        <end position="86"/>
    </location>
</feature>
<dbReference type="Pfam" id="PF13340">
    <property type="entry name" value="DUF4096"/>
    <property type="match status" value="1"/>
</dbReference>
<gene>
    <name evidence="2" type="ORF">E1N52_36690</name>
</gene>
<accession>A0A4R5L618</accession>
<organism evidence="2 3">
    <name type="scientific">Paraburkholderia guartelaensis</name>
    <dbReference type="NCBI Taxonomy" id="2546446"/>
    <lineage>
        <taxon>Bacteria</taxon>
        <taxon>Pseudomonadati</taxon>
        <taxon>Pseudomonadota</taxon>
        <taxon>Betaproteobacteria</taxon>
        <taxon>Burkholderiales</taxon>
        <taxon>Burkholderiaceae</taxon>
        <taxon>Paraburkholderia</taxon>
    </lineage>
</organism>
<dbReference type="PANTHER" id="PTHR46637:SF1">
    <property type="entry name" value="BLL5188 PROTEIN"/>
    <property type="match status" value="1"/>
</dbReference>
<dbReference type="OrthoDB" id="1551210at2"/>
<evidence type="ECO:0000259" key="1">
    <source>
        <dbReference type="Pfam" id="PF13340"/>
    </source>
</evidence>
<comment type="caution">
    <text evidence="2">The sequence shown here is derived from an EMBL/GenBank/DDBJ whole genome shotgun (WGS) entry which is preliminary data.</text>
</comment>